<organism evidence="2 3">
    <name type="scientific">Flavihumibacter fluminis</name>
    <dbReference type="NCBI Taxonomy" id="2909236"/>
    <lineage>
        <taxon>Bacteria</taxon>
        <taxon>Pseudomonadati</taxon>
        <taxon>Bacteroidota</taxon>
        <taxon>Chitinophagia</taxon>
        <taxon>Chitinophagales</taxon>
        <taxon>Chitinophagaceae</taxon>
        <taxon>Flavihumibacter</taxon>
    </lineage>
</organism>
<evidence type="ECO:0008006" key="4">
    <source>
        <dbReference type="Google" id="ProtNLM"/>
    </source>
</evidence>
<dbReference type="RefSeq" id="WP_234863635.1">
    <property type="nucleotide sequence ID" value="NZ_JAKEVY010000001.1"/>
</dbReference>
<keyword evidence="3" id="KW-1185">Reference proteome</keyword>
<proteinExistence type="predicted"/>
<evidence type="ECO:0000313" key="2">
    <source>
        <dbReference type="EMBL" id="MCF1713181.1"/>
    </source>
</evidence>
<accession>A0ABS9BC57</accession>
<keyword evidence="1" id="KW-0732">Signal</keyword>
<gene>
    <name evidence="2" type="ORF">L0U88_00890</name>
</gene>
<dbReference type="EMBL" id="JAKEVY010000001">
    <property type="protein sequence ID" value="MCF1713181.1"/>
    <property type="molecule type" value="Genomic_DNA"/>
</dbReference>
<dbReference type="Proteomes" id="UP001200145">
    <property type="component" value="Unassembled WGS sequence"/>
</dbReference>
<comment type="caution">
    <text evidence="2">The sequence shown here is derived from an EMBL/GenBank/DDBJ whole genome shotgun (WGS) entry which is preliminary data.</text>
</comment>
<feature type="chain" id="PRO_5045797761" description="DUF3575 domain-containing protein" evidence="1">
    <location>
        <begin position="20"/>
        <end position="303"/>
    </location>
</feature>
<reference evidence="2 3" key="1">
    <citation type="submission" date="2022-01" db="EMBL/GenBank/DDBJ databases">
        <title>Flavihumibacter sp. nov., isolated from sediment of a river.</title>
        <authorList>
            <person name="Liu H."/>
        </authorList>
    </citation>
    <scope>NUCLEOTIDE SEQUENCE [LARGE SCALE GENOMIC DNA]</scope>
    <source>
        <strain evidence="2 3">RY-1</strain>
    </source>
</reference>
<evidence type="ECO:0000256" key="1">
    <source>
        <dbReference type="SAM" id="SignalP"/>
    </source>
</evidence>
<protein>
    <recommendedName>
        <fullName evidence="4">DUF3575 domain-containing protein</fullName>
    </recommendedName>
</protein>
<feature type="signal peptide" evidence="1">
    <location>
        <begin position="1"/>
        <end position="19"/>
    </location>
</feature>
<evidence type="ECO:0000313" key="3">
    <source>
        <dbReference type="Proteomes" id="UP001200145"/>
    </source>
</evidence>
<sequence length="303" mass="33969">MRTCLILFAFLMGSLALQAQDRIYKKDGKIIAAKVTEVGVDEVKYLLEEDPTGPVYAIEKIQLIKIVFANGRVESYHQQLKDPSLYADQKKSALKLNFLSPLFGHTLLTYEKSQAPGRSIEMSLSLIGLGKNISFDDYYYDPVTGLSMEYRRGAVGAAVGFGYKFIKTPDFLNRNIRYAHILQGSYFKPVAYLGTYSENIIVQKNNSVEKDRRTLVYGTLMMEFGKQWVVADRVVLDMFFGVGYGFDNVNDNGSYNSYADEYAAYHYTNIKLGKAPALALNTGFRIGILLGQEKSSLSSSSSR</sequence>
<name>A0ABS9BC57_9BACT</name>